<dbReference type="FunFam" id="1.20.1250.20:FF:000011">
    <property type="entry name" value="MFS multidrug transporter, putative"/>
    <property type="match status" value="1"/>
</dbReference>
<proteinExistence type="predicted"/>
<dbReference type="EMBL" id="KV878593">
    <property type="protein sequence ID" value="OJJ54895.1"/>
    <property type="molecule type" value="Genomic_DNA"/>
</dbReference>
<feature type="domain" description="Major facilitator superfamily (MFS) profile" evidence="7">
    <location>
        <begin position="94"/>
        <end position="520"/>
    </location>
</feature>
<organism evidence="8 9">
    <name type="scientific">Aspergillus sydowii CBS 593.65</name>
    <dbReference type="NCBI Taxonomy" id="1036612"/>
    <lineage>
        <taxon>Eukaryota</taxon>
        <taxon>Fungi</taxon>
        <taxon>Dikarya</taxon>
        <taxon>Ascomycota</taxon>
        <taxon>Pezizomycotina</taxon>
        <taxon>Eurotiomycetes</taxon>
        <taxon>Eurotiomycetidae</taxon>
        <taxon>Eurotiales</taxon>
        <taxon>Aspergillaceae</taxon>
        <taxon>Aspergillus</taxon>
        <taxon>Aspergillus subgen. Nidulantes</taxon>
    </lineage>
</organism>
<feature type="transmembrane region" description="Helical" evidence="6">
    <location>
        <begin position="129"/>
        <end position="149"/>
    </location>
</feature>
<feature type="compositionally biased region" description="Basic and acidic residues" evidence="5">
    <location>
        <begin position="42"/>
        <end position="51"/>
    </location>
</feature>
<dbReference type="InterPro" id="IPR011701">
    <property type="entry name" value="MFS"/>
</dbReference>
<feature type="transmembrane region" description="Helical" evidence="6">
    <location>
        <begin position="217"/>
        <end position="237"/>
    </location>
</feature>
<dbReference type="OrthoDB" id="9986881at2759"/>
<dbReference type="PANTHER" id="PTHR23502">
    <property type="entry name" value="MAJOR FACILITATOR SUPERFAMILY"/>
    <property type="match status" value="1"/>
</dbReference>
<evidence type="ECO:0000313" key="9">
    <source>
        <dbReference type="Proteomes" id="UP000184356"/>
    </source>
</evidence>
<dbReference type="STRING" id="1036612.A0A1L9T694"/>
<evidence type="ECO:0000256" key="3">
    <source>
        <dbReference type="ARBA" id="ARBA00022989"/>
    </source>
</evidence>
<dbReference type="SUPFAM" id="SSF103473">
    <property type="entry name" value="MFS general substrate transporter"/>
    <property type="match status" value="1"/>
</dbReference>
<feature type="transmembrane region" description="Helical" evidence="6">
    <location>
        <begin position="489"/>
        <end position="511"/>
    </location>
</feature>
<dbReference type="Pfam" id="PF07690">
    <property type="entry name" value="MFS_1"/>
    <property type="match status" value="1"/>
</dbReference>
<dbReference type="AlphaFoldDB" id="A0A1L9T694"/>
<keyword evidence="4 6" id="KW-0472">Membrane</keyword>
<feature type="compositionally biased region" description="Low complexity" evidence="5">
    <location>
        <begin position="8"/>
        <end position="22"/>
    </location>
</feature>
<evidence type="ECO:0000256" key="2">
    <source>
        <dbReference type="ARBA" id="ARBA00022692"/>
    </source>
</evidence>
<keyword evidence="9" id="KW-1185">Reference proteome</keyword>
<name>A0A1L9T694_9EURO</name>
<feature type="transmembrane region" description="Helical" evidence="6">
    <location>
        <begin position="420"/>
        <end position="442"/>
    </location>
</feature>
<dbReference type="GeneID" id="63765961"/>
<feature type="transmembrane region" description="Helical" evidence="6">
    <location>
        <begin position="184"/>
        <end position="205"/>
    </location>
</feature>
<feature type="region of interest" description="Disordered" evidence="5">
    <location>
        <begin position="1"/>
        <end position="52"/>
    </location>
</feature>
<protein>
    <recommendedName>
        <fullName evidence="7">Major facilitator superfamily (MFS) profile domain-containing protein</fullName>
    </recommendedName>
</protein>
<dbReference type="GO" id="GO:0022857">
    <property type="term" value="F:transmembrane transporter activity"/>
    <property type="evidence" value="ECO:0007669"/>
    <property type="project" value="InterPro"/>
</dbReference>
<dbReference type="InterPro" id="IPR020846">
    <property type="entry name" value="MFS_dom"/>
</dbReference>
<reference evidence="9" key="1">
    <citation type="journal article" date="2017" name="Genome Biol.">
        <title>Comparative genomics reveals high biological diversity and specific adaptations in the industrially and medically important fungal genus Aspergillus.</title>
        <authorList>
            <person name="de Vries R.P."/>
            <person name="Riley R."/>
            <person name="Wiebenga A."/>
            <person name="Aguilar-Osorio G."/>
            <person name="Amillis S."/>
            <person name="Uchima C.A."/>
            <person name="Anderluh G."/>
            <person name="Asadollahi M."/>
            <person name="Askin M."/>
            <person name="Barry K."/>
            <person name="Battaglia E."/>
            <person name="Bayram O."/>
            <person name="Benocci T."/>
            <person name="Braus-Stromeyer S.A."/>
            <person name="Caldana C."/>
            <person name="Canovas D."/>
            <person name="Cerqueira G.C."/>
            <person name="Chen F."/>
            <person name="Chen W."/>
            <person name="Choi C."/>
            <person name="Clum A."/>
            <person name="Dos Santos R.A."/>
            <person name="Damasio A.R."/>
            <person name="Diallinas G."/>
            <person name="Emri T."/>
            <person name="Fekete E."/>
            <person name="Flipphi M."/>
            <person name="Freyberg S."/>
            <person name="Gallo A."/>
            <person name="Gournas C."/>
            <person name="Habgood R."/>
            <person name="Hainaut M."/>
            <person name="Harispe M.L."/>
            <person name="Henrissat B."/>
            <person name="Hilden K.S."/>
            <person name="Hope R."/>
            <person name="Hossain A."/>
            <person name="Karabika E."/>
            <person name="Karaffa L."/>
            <person name="Karanyi Z."/>
            <person name="Krasevec N."/>
            <person name="Kuo A."/>
            <person name="Kusch H."/>
            <person name="LaButti K."/>
            <person name="Lagendijk E.L."/>
            <person name="Lapidus A."/>
            <person name="Levasseur A."/>
            <person name="Lindquist E."/>
            <person name="Lipzen A."/>
            <person name="Logrieco A.F."/>
            <person name="MacCabe A."/>
            <person name="Maekelae M.R."/>
            <person name="Malavazi I."/>
            <person name="Melin P."/>
            <person name="Meyer V."/>
            <person name="Mielnichuk N."/>
            <person name="Miskei M."/>
            <person name="Molnar A.P."/>
            <person name="Mule G."/>
            <person name="Ngan C.Y."/>
            <person name="Orejas M."/>
            <person name="Orosz E."/>
            <person name="Ouedraogo J.P."/>
            <person name="Overkamp K.M."/>
            <person name="Park H.-S."/>
            <person name="Perrone G."/>
            <person name="Piumi F."/>
            <person name="Punt P.J."/>
            <person name="Ram A.F."/>
            <person name="Ramon A."/>
            <person name="Rauscher S."/>
            <person name="Record E."/>
            <person name="Riano-Pachon D.M."/>
            <person name="Robert V."/>
            <person name="Roehrig J."/>
            <person name="Ruller R."/>
            <person name="Salamov A."/>
            <person name="Salih N.S."/>
            <person name="Samson R.A."/>
            <person name="Sandor E."/>
            <person name="Sanguinetti M."/>
            <person name="Schuetze T."/>
            <person name="Sepcic K."/>
            <person name="Shelest E."/>
            <person name="Sherlock G."/>
            <person name="Sophianopoulou V."/>
            <person name="Squina F.M."/>
            <person name="Sun H."/>
            <person name="Susca A."/>
            <person name="Todd R.B."/>
            <person name="Tsang A."/>
            <person name="Unkles S.E."/>
            <person name="van de Wiele N."/>
            <person name="van Rossen-Uffink D."/>
            <person name="Oliveira J.V."/>
            <person name="Vesth T.C."/>
            <person name="Visser J."/>
            <person name="Yu J.-H."/>
            <person name="Zhou M."/>
            <person name="Andersen M.R."/>
            <person name="Archer D.B."/>
            <person name="Baker S.E."/>
            <person name="Benoit I."/>
            <person name="Brakhage A.A."/>
            <person name="Braus G.H."/>
            <person name="Fischer R."/>
            <person name="Frisvad J.C."/>
            <person name="Goldman G.H."/>
            <person name="Houbraken J."/>
            <person name="Oakley B."/>
            <person name="Pocsi I."/>
            <person name="Scazzocchio C."/>
            <person name="Seiboth B."/>
            <person name="vanKuyk P.A."/>
            <person name="Wortman J."/>
            <person name="Dyer P.S."/>
            <person name="Grigoriev I.V."/>
        </authorList>
    </citation>
    <scope>NUCLEOTIDE SEQUENCE [LARGE SCALE GENOMIC DNA]</scope>
    <source>
        <strain evidence="9">CBS 593.65</strain>
    </source>
</reference>
<feature type="transmembrane region" description="Helical" evidence="6">
    <location>
        <begin position="354"/>
        <end position="372"/>
    </location>
</feature>
<evidence type="ECO:0000256" key="5">
    <source>
        <dbReference type="SAM" id="MobiDB-lite"/>
    </source>
</evidence>
<feature type="transmembrane region" description="Helical" evidence="6">
    <location>
        <begin position="316"/>
        <end position="342"/>
    </location>
</feature>
<sequence>MSPGDIESPSSTGGDRSSTDTSPGEKVRKRNESQHQHTVGSNRDRIEKEKWLPMGGGRPYPLALPDPEMYVVQFDGPDDPIHPHNWPMGRRVVIASLLTFCALVTAYGSAIFATAATEVSQQFHVSGEVTALGTTLYVLGFTAGPTIWAPFSELFGRRWPMLIGMLGFDIFTIASATGKDLQTIMLTRFFAGFFAASVITLVQAIMRDLFDSETRGIAIATYTMAVFTGPFTAPNIGGFTAASYLAWRWTLHTPAFVGFFSLTCPPVILTEKAAILRRQTRDWGIHAKQDEKEVDLKELVTKNFARPLQVLFTEPIAFLLTLYMSFIYGLSYCLLVAYLIIFQGVYGMATGVNGLPFIGLIVGELVGGAFVLMQQKTHSKKRAANNGTLIPEWRLTPCIVGGVVFAAGLFWFGWTAWNSSIHWLAPVFSGIFVGFGLMAIFVQGFNYLLDVYSNFSASAFAANTMMRSAVGACFPLFTPQMFGNLRIQWAGTLLGCLATVMVPIPVLFMIFGRRLRKKSRLAPTT</sequence>
<gene>
    <name evidence="8" type="ORF">ASPSYDRAFT_60694</name>
</gene>
<evidence type="ECO:0000313" key="8">
    <source>
        <dbReference type="EMBL" id="OJJ54895.1"/>
    </source>
</evidence>
<dbReference type="PROSITE" id="PS50850">
    <property type="entry name" value="MFS"/>
    <property type="match status" value="1"/>
</dbReference>
<dbReference type="Proteomes" id="UP000184356">
    <property type="component" value="Unassembled WGS sequence"/>
</dbReference>
<evidence type="ECO:0000256" key="1">
    <source>
        <dbReference type="ARBA" id="ARBA00004141"/>
    </source>
</evidence>
<dbReference type="CDD" id="cd17323">
    <property type="entry name" value="MFS_Tpo1_MDR_like"/>
    <property type="match status" value="1"/>
</dbReference>
<feature type="compositionally biased region" description="Basic and acidic residues" evidence="5">
    <location>
        <begin position="23"/>
        <end position="35"/>
    </location>
</feature>
<accession>A0A1L9T694</accession>
<dbReference type="InterPro" id="IPR036259">
    <property type="entry name" value="MFS_trans_sf"/>
</dbReference>
<dbReference type="RefSeq" id="XP_040698701.1">
    <property type="nucleotide sequence ID" value="XM_040849888.1"/>
</dbReference>
<evidence type="ECO:0000259" key="7">
    <source>
        <dbReference type="PROSITE" id="PS50850"/>
    </source>
</evidence>
<dbReference type="Gene3D" id="1.20.1250.20">
    <property type="entry name" value="MFS general substrate transporter like domains"/>
    <property type="match status" value="1"/>
</dbReference>
<keyword evidence="2 6" id="KW-0812">Transmembrane</keyword>
<feature type="transmembrane region" description="Helical" evidence="6">
    <location>
        <begin position="393"/>
        <end position="414"/>
    </location>
</feature>
<evidence type="ECO:0000256" key="6">
    <source>
        <dbReference type="SAM" id="Phobius"/>
    </source>
</evidence>
<dbReference type="VEuPathDB" id="FungiDB:ASPSYDRAFT_60694"/>
<dbReference type="GO" id="GO:0005886">
    <property type="term" value="C:plasma membrane"/>
    <property type="evidence" value="ECO:0007669"/>
    <property type="project" value="TreeGrafter"/>
</dbReference>
<dbReference type="PANTHER" id="PTHR23502:SF138">
    <property type="entry name" value="MAJOR FACILITATOR SUPERFAMILY (MFS) PROFILE DOMAIN-CONTAINING PROTEIN-RELATED"/>
    <property type="match status" value="1"/>
</dbReference>
<feature type="transmembrane region" description="Helical" evidence="6">
    <location>
        <begin position="92"/>
        <end position="117"/>
    </location>
</feature>
<feature type="transmembrane region" description="Helical" evidence="6">
    <location>
        <begin position="454"/>
        <end position="477"/>
    </location>
</feature>
<feature type="transmembrane region" description="Helical" evidence="6">
    <location>
        <begin position="161"/>
        <end position="178"/>
    </location>
</feature>
<keyword evidence="3 6" id="KW-1133">Transmembrane helix</keyword>
<comment type="subcellular location">
    <subcellularLocation>
        <location evidence="1">Membrane</location>
        <topology evidence="1">Multi-pass membrane protein</topology>
    </subcellularLocation>
</comment>
<evidence type="ECO:0000256" key="4">
    <source>
        <dbReference type="ARBA" id="ARBA00023136"/>
    </source>
</evidence>